<dbReference type="FunFam" id="3.30.230.70:FF:000017">
    <property type="entry name" value="Exosome complex component Rrp42"/>
    <property type="match status" value="1"/>
</dbReference>
<accession>A0A7C4W4U6</accession>
<evidence type="ECO:0000313" key="8">
    <source>
        <dbReference type="EMBL" id="HGU59797.1"/>
    </source>
</evidence>
<comment type="similarity">
    <text evidence="4">Belongs to the RNase PH family. Rrp42 subfamily.</text>
</comment>
<dbReference type="Pfam" id="PF03725">
    <property type="entry name" value="RNase_PH_C"/>
    <property type="match status" value="1"/>
</dbReference>
<dbReference type="InterPro" id="IPR020869">
    <property type="entry name" value="Rrp42_archaea"/>
</dbReference>
<evidence type="ECO:0000256" key="4">
    <source>
        <dbReference type="HAMAP-Rule" id="MF_00622"/>
    </source>
</evidence>
<proteinExistence type="inferred from homology"/>
<dbReference type="GO" id="GO:0035925">
    <property type="term" value="F:mRNA 3'-UTR AU-rich region binding"/>
    <property type="evidence" value="ECO:0007669"/>
    <property type="project" value="TreeGrafter"/>
</dbReference>
<evidence type="ECO:0000259" key="6">
    <source>
        <dbReference type="Pfam" id="PF03725"/>
    </source>
</evidence>
<protein>
    <recommendedName>
        <fullName evidence="4">Exosome complex component Rrp42</fullName>
    </recommendedName>
</protein>
<dbReference type="CDD" id="cd11365">
    <property type="entry name" value="RNase_PH_archRRP42"/>
    <property type="match status" value="1"/>
</dbReference>
<name>A0A7C4W4U6_9EURY</name>
<dbReference type="NCBIfam" id="NF003282">
    <property type="entry name" value="PRK04282.1-1"/>
    <property type="match status" value="1"/>
</dbReference>
<dbReference type="SUPFAM" id="SSF54211">
    <property type="entry name" value="Ribosomal protein S5 domain 2-like"/>
    <property type="match status" value="1"/>
</dbReference>
<dbReference type="PANTHER" id="PTHR11097">
    <property type="entry name" value="EXOSOME COMPLEX EXONUCLEASE RIBOSOMAL RNA PROCESSING PROTEIN"/>
    <property type="match status" value="1"/>
</dbReference>
<sequence length="259" mass="28729">MSEDIVLDIRKDYVLSKLREGERIDGRKFNEYRPIEIRTGLIEKAEGSALVKIGNTQVIVGIKMQPGEPFPDTPDKGVIITNAELVPLASPTFEPGPPDENSIELARVVDRGIRESEAIDLNKLCIEEGKKVWLVFIDIHAIDDDGNLMDASALAAISALLNTRVPAEKFGLGDDYPLPVRDLPVAVTSLIIEDKVIVDPCKDEENASKNFITITTDSNDNIVAIQKSGSYLLTEEKFYEVIDLSIEKAREIRKLLKEV</sequence>
<dbReference type="EMBL" id="DTPI01000022">
    <property type="protein sequence ID" value="HGE66091.1"/>
    <property type="molecule type" value="Genomic_DNA"/>
</dbReference>
<evidence type="ECO:0000256" key="1">
    <source>
        <dbReference type="ARBA" id="ARBA00004496"/>
    </source>
</evidence>
<reference evidence="8" key="1">
    <citation type="journal article" date="2020" name="mSystems">
        <title>Genome- and Community-Level Interaction Insights into Carbon Utilization and Element Cycling Functions of Hydrothermarchaeota in Hydrothermal Sediment.</title>
        <authorList>
            <person name="Zhou Z."/>
            <person name="Liu Y."/>
            <person name="Xu W."/>
            <person name="Pan J."/>
            <person name="Luo Z.H."/>
            <person name="Li M."/>
        </authorList>
    </citation>
    <scope>NUCLEOTIDE SEQUENCE [LARGE SCALE GENOMIC DNA]</scope>
    <source>
        <strain evidence="8">SpSt-62</strain>
        <strain evidence="7">SpSt-97</strain>
    </source>
</reference>
<evidence type="ECO:0000259" key="5">
    <source>
        <dbReference type="Pfam" id="PF01138"/>
    </source>
</evidence>
<dbReference type="SUPFAM" id="SSF55666">
    <property type="entry name" value="Ribonuclease PH domain 2-like"/>
    <property type="match status" value="1"/>
</dbReference>
<dbReference type="InterPro" id="IPR036345">
    <property type="entry name" value="ExoRNase_PH_dom2_sf"/>
</dbReference>
<dbReference type="HAMAP" id="MF_00622">
    <property type="entry name" value="Exosome_Rrp42"/>
    <property type="match status" value="1"/>
</dbReference>
<feature type="domain" description="Exoribonuclease phosphorolytic" evidence="5">
    <location>
        <begin position="31"/>
        <end position="166"/>
    </location>
</feature>
<dbReference type="GO" id="GO:0000177">
    <property type="term" value="C:cytoplasmic exosome (RNase complex)"/>
    <property type="evidence" value="ECO:0007669"/>
    <property type="project" value="TreeGrafter"/>
</dbReference>
<comment type="caution">
    <text evidence="8">The sequence shown here is derived from an EMBL/GenBank/DDBJ whole genome shotgun (WGS) entry which is preliminary data.</text>
</comment>
<comment type="function">
    <text evidence="4">Non-catalytic component of the exosome, which is a complex involved in RNA degradation. Contributes to the structuring of the Rrp41 active site.</text>
</comment>
<evidence type="ECO:0000256" key="3">
    <source>
        <dbReference type="ARBA" id="ARBA00022835"/>
    </source>
</evidence>
<organism evidence="8">
    <name type="scientific">Geoglobus ahangari</name>
    <dbReference type="NCBI Taxonomy" id="113653"/>
    <lineage>
        <taxon>Archaea</taxon>
        <taxon>Methanobacteriati</taxon>
        <taxon>Methanobacteriota</taxon>
        <taxon>Archaeoglobi</taxon>
        <taxon>Archaeoglobales</taxon>
        <taxon>Archaeoglobaceae</taxon>
        <taxon>Geoglobus</taxon>
    </lineage>
</organism>
<dbReference type="PANTHER" id="PTHR11097:SF8">
    <property type="entry name" value="EXOSOME COMPLEX COMPONENT RRP42"/>
    <property type="match status" value="1"/>
</dbReference>
<dbReference type="Gene3D" id="3.30.230.70">
    <property type="entry name" value="GHMP Kinase, N-terminal domain"/>
    <property type="match status" value="1"/>
</dbReference>
<dbReference type="InterPro" id="IPR020568">
    <property type="entry name" value="Ribosomal_Su5_D2-typ_SF"/>
</dbReference>
<evidence type="ECO:0000256" key="2">
    <source>
        <dbReference type="ARBA" id="ARBA00022490"/>
    </source>
</evidence>
<comment type="subunit">
    <text evidence="4">Component of the archaeal exosome complex. Forms a hexameric ring-like arrangement composed of 3 Rrp41-Rrp42 heterodimers. The hexameric ring associates with a trimer of Rrp4 and/or Csl4 subunits.</text>
</comment>
<feature type="domain" description="Exoribonuclease phosphorolytic" evidence="6">
    <location>
        <begin position="182"/>
        <end position="247"/>
    </location>
</feature>
<dbReference type="EMBL" id="DTAK01000048">
    <property type="protein sequence ID" value="HGU59797.1"/>
    <property type="molecule type" value="Genomic_DNA"/>
</dbReference>
<dbReference type="InterPro" id="IPR001247">
    <property type="entry name" value="ExoRNase_PH_dom1"/>
</dbReference>
<keyword evidence="2 4" id="KW-0963">Cytoplasm</keyword>
<dbReference type="GO" id="GO:0016075">
    <property type="term" value="P:rRNA catabolic process"/>
    <property type="evidence" value="ECO:0007669"/>
    <property type="project" value="TreeGrafter"/>
</dbReference>
<dbReference type="InterPro" id="IPR015847">
    <property type="entry name" value="ExoRNase_PH_dom2"/>
</dbReference>
<dbReference type="InterPro" id="IPR050590">
    <property type="entry name" value="Exosome_comp_Rrp42_subfam"/>
</dbReference>
<keyword evidence="3 4" id="KW-0271">Exosome</keyword>
<dbReference type="InterPro" id="IPR027408">
    <property type="entry name" value="PNPase/RNase_PH_dom_sf"/>
</dbReference>
<dbReference type="Pfam" id="PF01138">
    <property type="entry name" value="RNase_PH"/>
    <property type="match status" value="1"/>
</dbReference>
<comment type="subcellular location">
    <subcellularLocation>
        <location evidence="1 4">Cytoplasm</location>
    </subcellularLocation>
</comment>
<gene>
    <name evidence="4" type="primary">rrp42</name>
    <name evidence="8" type="ORF">ENT89_06585</name>
    <name evidence="7" type="ORF">ENX77_03045</name>
</gene>
<evidence type="ECO:0000313" key="7">
    <source>
        <dbReference type="EMBL" id="HGE66091.1"/>
    </source>
</evidence>
<dbReference type="AlphaFoldDB" id="A0A7C4W4U6"/>